<dbReference type="InterPro" id="IPR009045">
    <property type="entry name" value="Zn_M74/Hedgehog-like"/>
</dbReference>
<feature type="domain" description="Peptidoglycan binding-like" evidence="1">
    <location>
        <begin position="9"/>
        <end position="62"/>
    </location>
</feature>
<dbReference type="InterPro" id="IPR036365">
    <property type="entry name" value="PGBD-like_sf"/>
</dbReference>
<keyword evidence="4" id="KW-1185">Reference proteome</keyword>
<evidence type="ECO:0000259" key="2">
    <source>
        <dbReference type="Pfam" id="PF13539"/>
    </source>
</evidence>
<dbReference type="GO" id="GO:0008233">
    <property type="term" value="F:peptidase activity"/>
    <property type="evidence" value="ECO:0007669"/>
    <property type="project" value="InterPro"/>
</dbReference>
<dbReference type="Pfam" id="PF01471">
    <property type="entry name" value="PG_binding_1"/>
    <property type="match status" value="1"/>
</dbReference>
<dbReference type="Proteomes" id="UP000326570">
    <property type="component" value="Unassembled WGS sequence"/>
</dbReference>
<accession>A0A5N1J0U7</accession>
<organism evidence="3 4">
    <name type="scientific">Adhaeribacter soli</name>
    <dbReference type="NCBI Taxonomy" id="2607655"/>
    <lineage>
        <taxon>Bacteria</taxon>
        <taxon>Pseudomonadati</taxon>
        <taxon>Bacteroidota</taxon>
        <taxon>Cytophagia</taxon>
        <taxon>Cytophagales</taxon>
        <taxon>Hymenobacteraceae</taxon>
        <taxon>Adhaeribacter</taxon>
    </lineage>
</organism>
<dbReference type="Gene3D" id="3.30.1380.10">
    <property type="match status" value="1"/>
</dbReference>
<name>A0A5N1J0U7_9BACT</name>
<dbReference type="RefSeq" id="WP_150903396.1">
    <property type="nucleotide sequence ID" value="NZ_VTWT01000003.1"/>
</dbReference>
<dbReference type="AlphaFoldDB" id="A0A5N1J0U7"/>
<gene>
    <name evidence="3" type="ORF">F0P94_08240</name>
</gene>
<dbReference type="EMBL" id="VTWT01000003">
    <property type="protein sequence ID" value="KAA9340325.1"/>
    <property type="molecule type" value="Genomic_DNA"/>
</dbReference>
<dbReference type="SUPFAM" id="SSF47090">
    <property type="entry name" value="PGBD-like"/>
    <property type="match status" value="1"/>
</dbReference>
<dbReference type="SUPFAM" id="SSF55166">
    <property type="entry name" value="Hedgehog/DD-peptidase"/>
    <property type="match status" value="1"/>
</dbReference>
<evidence type="ECO:0000313" key="3">
    <source>
        <dbReference type="EMBL" id="KAA9340325.1"/>
    </source>
</evidence>
<feature type="domain" description="Peptidase M15C" evidence="2">
    <location>
        <begin position="190"/>
        <end position="253"/>
    </location>
</feature>
<dbReference type="InterPro" id="IPR036366">
    <property type="entry name" value="PGBDSf"/>
</dbReference>
<protein>
    <submittedName>
        <fullName evidence="3">Peptidoglycan-binding protein</fullName>
    </submittedName>
</protein>
<dbReference type="Gene3D" id="1.10.101.10">
    <property type="entry name" value="PGBD-like superfamily/PGBD"/>
    <property type="match status" value="1"/>
</dbReference>
<comment type="caution">
    <text evidence="3">The sequence shown here is derived from an EMBL/GenBank/DDBJ whole genome shotgun (WGS) entry which is preliminary data.</text>
</comment>
<evidence type="ECO:0000259" key="1">
    <source>
        <dbReference type="Pfam" id="PF01471"/>
    </source>
</evidence>
<reference evidence="3 4" key="1">
    <citation type="submission" date="2019-09" db="EMBL/GenBank/DDBJ databases">
        <title>Genome sequence of Adhaeribacter sp. M2.</title>
        <authorList>
            <person name="Srinivasan S."/>
        </authorList>
    </citation>
    <scope>NUCLEOTIDE SEQUENCE [LARGE SCALE GENOMIC DNA]</scope>
    <source>
        <strain evidence="3 4">M2</strain>
    </source>
</reference>
<evidence type="ECO:0000313" key="4">
    <source>
        <dbReference type="Proteomes" id="UP000326570"/>
    </source>
</evidence>
<dbReference type="InterPro" id="IPR039561">
    <property type="entry name" value="Peptidase_M15C"/>
</dbReference>
<proteinExistence type="predicted"/>
<sequence length="257" mass="28784">MKTLRIGDSGDEVRQWQYFLTGQELYAGVVDGLFGEGTKAASMAFQKRHGLQPDGIVGNKTIGIAMSLGMEVVPDEHVGKESPSWPPRPAFPPLMSNGHRESLFGRFNYRHRPLPANRENIEVLDGWANANIIKVPIPQLNRVKGSPTVYFHRLAANQLARLWDDWERAGLMHHVLTWEGAYMPRFVRGNNKTLSNHAFGSAFDINYAWNTLGTMPALVGQKGSVRELVAIANENGFYWGGHFNRSDGMHFEVALLK</sequence>
<dbReference type="InterPro" id="IPR002477">
    <property type="entry name" value="Peptidoglycan-bd-like"/>
</dbReference>
<dbReference type="Pfam" id="PF13539">
    <property type="entry name" value="Peptidase_M15_4"/>
    <property type="match status" value="1"/>
</dbReference>